<feature type="domain" description="PAC" evidence="4">
    <location>
        <begin position="424"/>
        <end position="474"/>
    </location>
</feature>
<feature type="transmembrane region" description="Helical" evidence="2">
    <location>
        <begin position="35"/>
        <end position="59"/>
    </location>
</feature>
<name>A0A7C4PN73_9CHLR</name>
<dbReference type="InterPro" id="IPR013656">
    <property type="entry name" value="PAS_4"/>
</dbReference>
<sequence length="640" mass="72648">MDPTIIITTISAIIHAIVAYRTFRLLPIAAWKREWSLFCGVFTVIALLKGLQVVVYLLPPSNEPLSLVMEWGHLLFAVTLLLAVWKLQPVFVQTQRSEDLYRLFVKNSTQGLAIFQQEHLVFSNHALSYLTGLPPEQILGVDGNRFSQCFHPDDRENVRRLLEANDLESPSVRREVRLLNRRGMTFWLELYVSRVTFGGQPAFQLTFINITDRKKVEQALYESEQRHRLISQLTSDFIYSATVHPNNEVQIDWVSGAFERITGFQFEELTALRKSWRSLEHPEDHLKTVEAYTFALSNQPVVIEYRILSKHGEIIWLRDYLQPIWNDEEQRVTQIFGAVQDVTSRKIAETALKDSEARWRGLAENAPIIILTIDPQKRISWMNRPFIKTAGEIIGKDIFSLLPSGVRPAFHRAVDAVFSSGKPQRMELELPEPSGLVCYEVILGPVRQEGQITSAILVMTDITERKATEEQLKFLSNHDALTGLFNRAFFETELERLQNSRLYPVTIVMIDVNNLKNTNDSYGHAAGDDLLRSIAQVMRESFRSEDIIARIGGDEFAVLLPATGQETAQAILRRLNEKVNAVNATTQGLPISLAVGAATSQAGSRLIDVMKEADNLMYEDKARKKGTGPLRRDNTKPPLN</sequence>
<evidence type="ECO:0000256" key="2">
    <source>
        <dbReference type="SAM" id="Phobius"/>
    </source>
</evidence>
<feature type="domain" description="PAS" evidence="3">
    <location>
        <begin position="223"/>
        <end position="299"/>
    </location>
</feature>
<dbReference type="PROSITE" id="PS50113">
    <property type="entry name" value="PAC"/>
    <property type="match status" value="3"/>
</dbReference>
<dbReference type="InterPro" id="IPR000160">
    <property type="entry name" value="GGDEF_dom"/>
</dbReference>
<gene>
    <name evidence="6" type="ORF">ENT37_12705</name>
</gene>
<dbReference type="InterPro" id="IPR000014">
    <property type="entry name" value="PAS"/>
</dbReference>
<feature type="domain" description="GGDEF" evidence="5">
    <location>
        <begin position="503"/>
        <end position="635"/>
    </location>
</feature>
<dbReference type="SMART" id="SM00091">
    <property type="entry name" value="PAS"/>
    <property type="match status" value="3"/>
</dbReference>
<comment type="caution">
    <text evidence="6">The sequence shown here is derived from an EMBL/GenBank/DDBJ whole genome shotgun (WGS) entry which is preliminary data.</text>
</comment>
<dbReference type="PROSITE" id="PS50887">
    <property type="entry name" value="GGDEF"/>
    <property type="match status" value="1"/>
</dbReference>
<feature type="domain" description="PAC" evidence="4">
    <location>
        <begin position="172"/>
        <end position="222"/>
    </location>
</feature>
<dbReference type="CDD" id="cd00130">
    <property type="entry name" value="PAS"/>
    <property type="match status" value="2"/>
</dbReference>
<evidence type="ECO:0000259" key="5">
    <source>
        <dbReference type="PROSITE" id="PS50887"/>
    </source>
</evidence>
<reference evidence="6" key="1">
    <citation type="journal article" date="2020" name="mSystems">
        <title>Genome- and Community-Level Interaction Insights into Carbon Utilization and Element Cycling Functions of Hydrothermarchaeota in Hydrothermal Sediment.</title>
        <authorList>
            <person name="Zhou Z."/>
            <person name="Liu Y."/>
            <person name="Xu W."/>
            <person name="Pan J."/>
            <person name="Luo Z.H."/>
            <person name="Li M."/>
        </authorList>
    </citation>
    <scope>NUCLEOTIDE SEQUENCE [LARGE SCALE GENOMIC DNA]</scope>
    <source>
        <strain evidence="6">SpSt-573</strain>
    </source>
</reference>
<dbReference type="SUPFAM" id="SSF55073">
    <property type="entry name" value="Nucleotide cyclase"/>
    <property type="match status" value="1"/>
</dbReference>
<feature type="compositionally biased region" description="Basic and acidic residues" evidence="1">
    <location>
        <begin position="630"/>
        <end position="640"/>
    </location>
</feature>
<evidence type="ECO:0000313" key="6">
    <source>
        <dbReference type="EMBL" id="HGS22709.1"/>
    </source>
</evidence>
<dbReference type="Pfam" id="PF08447">
    <property type="entry name" value="PAS_3"/>
    <property type="match status" value="1"/>
</dbReference>
<dbReference type="NCBIfam" id="TIGR00229">
    <property type="entry name" value="sensory_box"/>
    <property type="match status" value="3"/>
</dbReference>
<organism evidence="6">
    <name type="scientific">Anaerolinea thermolimosa</name>
    <dbReference type="NCBI Taxonomy" id="229919"/>
    <lineage>
        <taxon>Bacteria</taxon>
        <taxon>Bacillati</taxon>
        <taxon>Chloroflexota</taxon>
        <taxon>Anaerolineae</taxon>
        <taxon>Anaerolineales</taxon>
        <taxon>Anaerolineaceae</taxon>
        <taxon>Anaerolinea</taxon>
    </lineage>
</organism>
<dbReference type="InterPro" id="IPR052155">
    <property type="entry name" value="Biofilm_reg_signaling"/>
</dbReference>
<keyword evidence="2" id="KW-1133">Transmembrane helix</keyword>
<feature type="domain" description="PAC" evidence="4">
    <location>
        <begin position="301"/>
        <end position="354"/>
    </location>
</feature>
<dbReference type="PANTHER" id="PTHR44757">
    <property type="entry name" value="DIGUANYLATE CYCLASE DGCP"/>
    <property type="match status" value="1"/>
</dbReference>
<accession>A0A7C4PN73</accession>
<dbReference type="PROSITE" id="PS50112">
    <property type="entry name" value="PAS"/>
    <property type="match status" value="2"/>
</dbReference>
<dbReference type="CDD" id="cd01949">
    <property type="entry name" value="GGDEF"/>
    <property type="match status" value="1"/>
</dbReference>
<dbReference type="InterPro" id="IPR000700">
    <property type="entry name" value="PAS-assoc_C"/>
</dbReference>
<feature type="transmembrane region" description="Helical" evidence="2">
    <location>
        <begin position="6"/>
        <end position="23"/>
    </location>
</feature>
<dbReference type="PANTHER" id="PTHR44757:SF2">
    <property type="entry name" value="BIOFILM ARCHITECTURE MAINTENANCE PROTEIN MBAA"/>
    <property type="match status" value="1"/>
</dbReference>
<dbReference type="SUPFAM" id="SSF55785">
    <property type="entry name" value="PYP-like sensor domain (PAS domain)"/>
    <property type="match status" value="3"/>
</dbReference>
<dbReference type="EMBL" id="DSYK01000634">
    <property type="protein sequence ID" value="HGS22709.1"/>
    <property type="molecule type" value="Genomic_DNA"/>
</dbReference>
<dbReference type="Pfam" id="PF13426">
    <property type="entry name" value="PAS_9"/>
    <property type="match status" value="1"/>
</dbReference>
<dbReference type="InterPro" id="IPR001610">
    <property type="entry name" value="PAC"/>
</dbReference>
<evidence type="ECO:0000259" key="3">
    <source>
        <dbReference type="PROSITE" id="PS50112"/>
    </source>
</evidence>
<dbReference type="InterPro" id="IPR035965">
    <property type="entry name" value="PAS-like_dom_sf"/>
</dbReference>
<keyword evidence="2" id="KW-0472">Membrane</keyword>
<dbReference type="Pfam" id="PF00990">
    <property type="entry name" value="GGDEF"/>
    <property type="match status" value="1"/>
</dbReference>
<dbReference type="SMART" id="SM00267">
    <property type="entry name" value="GGDEF"/>
    <property type="match status" value="1"/>
</dbReference>
<keyword evidence="2" id="KW-0812">Transmembrane</keyword>
<dbReference type="InterPro" id="IPR043128">
    <property type="entry name" value="Rev_trsase/Diguanyl_cyclase"/>
</dbReference>
<dbReference type="SMART" id="SM00086">
    <property type="entry name" value="PAC"/>
    <property type="match status" value="3"/>
</dbReference>
<protein>
    <submittedName>
        <fullName evidence="6">Sensor domain-containing diguanylate cyclase</fullName>
    </submittedName>
</protein>
<dbReference type="AlphaFoldDB" id="A0A7C4PN73"/>
<dbReference type="Gene3D" id="3.30.70.270">
    <property type="match status" value="1"/>
</dbReference>
<dbReference type="Pfam" id="PF08448">
    <property type="entry name" value="PAS_4"/>
    <property type="match status" value="1"/>
</dbReference>
<dbReference type="NCBIfam" id="TIGR00254">
    <property type="entry name" value="GGDEF"/>
    <property type="match status" value="1"/>
</dbReference>
<feature type="domain" description="PAS" evidence="3">
    <location>
        <begin position="120"/>
        <end position="163"/>
    </location>
</feature>
<dbReference type="InterPro" id="IPR029787">
    <property type="entry name" value="Nucleotide_cyclase"/>
</dbReference>
<dbReference type="Gene3D" id="3.30.450.20">
    <property type="entry name" value="PAS domain"/>
    <property type="match status" value="3"/>
</dbReference>
<evidence type="ECO:0000256" key="1">
    <source>
        <dbReference type="SAM" id="MobiDB-lite"/>
    </source>
</evidence>
<evidence type="ECO:0000259" key="4">
    <source>
        <dbReference type="PROSITE" id="PS50113"/>
    </source>
</evidence>
<dbReference type="InterPro" id="IPR013655">
    <property type="entry name" value="PAS_fold_3"/>
</dbReference>
<proteinExistence type="predicted"/>
<feature type="region of interest" description="Disordered" evidence="1">
    <location>
        <begin position="620"/>
        <end position="640"/>
    </location>
</feature>